<evidence type="ECO:0000256" key="9">
    <source>
        <dbReference type="RuleBase" id="RU003357"/>
    </source>
</evidence>
<dbReference type="AlphaFoldDB" id="A0A840YV43"/>
<evidence type="ECO:0000256" key="1">
    <source>
        <dbReference type="ARBA" id="ARBA00004571"/>
    </source>
</evidence>
<dbReference type="InterPro" id="IPR036942">
    <property type="entry name" value="Beta-barrel_TonB_sf"/>
</dbReference>
<protein>
    <submittedName>
        <fullName evidence="13">Iron complex outermembrane receptor protein</fullName>
    </submittedName>
</protein>
<comment type="similarity">
    <text evidence="8 9">Belongs to the TonB-dependent receptor family.</text>
</comment>
<dbReference type="Proteomes" id="UP000554342">
    <property type="component" value="Unassembled WGS sequence"/>
</dbReference>
<dbReference type="Pfam" id="PF07715">
    <property type="entry name" value="Plug"/>
    <property type="match status" value="1"/>
</dbReference>
<accession>A0A840YV43</accession>
<feature type="chain" id="PRO_5032979639" evidence="10">
    <location>
        <begin position="25"/>
        <end position="715"/>
    </location>
</feature>
<name>A0A840YV43_9SPHN</name>
<evidence type="ECO:0000256" key="7">
    <source>
        <dbReference type="ARBA" id="ARBA00023237"/>
    </source>
</evidence>
<evidence type="ECO:0000256" key="4">
    <source>
        <dbReference type="ARBA" id="ARBA00022692"/>
    </source>
</evidence>
<feature type="signal peptide" evidence="10">
    <location>
        <begin position="1"/>
        <end position="24"/>
    </location>
</feature>
<dbReference type="InterPro" id="IPR039426">
    <property type="entry name" value="TonB-dep_rcpt-like"/>
</dbReference>
<dbReference type="Gene3D" id="2.40.170.20">
    <property type="entry name" value="TonB-dependent receptor, beta-barrel domain"/>
    <property type="match status" value="1"/>
</dbReference>
<keyword evidence="10" id="KW-0732">Signal</keyword>
<dbReference type="InterPro" id="IPR012910">
    <property type="entry name" value="Plug_dom"/>
</dbReference>
<evidence type="ECO:0000256" key="10">
    <source>
        <dbReference type="SAM" id="SignalP"/>
    </source>
</evidence>
<evidence type="ECO:0000259" key="11">
    <source>
        <dbReference type="Pfam" id="PF00593"/>
    </source>
</evidence>
<dbReference type="GO" id="GO:0009279">
    <property type="term" value="C:cell outer membrane"/>
    <property type="evidence" value="ECO:0007669"/>
    <property type="project" value="UniProtKB-SubCell"/>
</dbReference>
<keyword evidence="6 8" id="KW-0472">Membrane</keyword>
<evidence type="ECO:0000256" key="3">
    <source>
        <dbReference type="ARBA" id="ARBA00022452"/>
    </source>
</evidence>
<comment type="caution">
    <text evidence="13">The sequence shown here is derived from an EMBL/GenBank/DDBJ whole genome shotgun (WGS) entry which is preliminary data.</text>
</comment>
<dbReference type="InterPro" id="IPR037066">
    <property type="entry name" value="Plug_dom_sf"/>
</dbReference>
<keyword evidence="5 9" id="KW-0798">TonB box</keyword>
<feature type="domain" description="TonB-dependent receptor plug" evidence="12">
    <location>
        <begin position="61"/>
        <end position="165"/>
    </location>
</feature>
<evidence type="ECO:0000313" key="13">
    <source>
        <dbReference type="EMBL" id="MBB5717404.1"/>
    </source>
</evidence>
<evidence type="ECO:0000256" key="2">
    <source>
        <dbReference type="ARBA" id="ARBA00022448"/>
    </source>
</evidence>
<dbReference type="Gene3D" id="2.170.130.10">
    <property type="entry name" value="TonB-dependent receptor, plug domain"/>
    <property type="match status" value="1"/>
</dbReference>
<dbReference type="InterPro" id="IPR000531">
    <property type="entry name" value="Beta-barrel_TonB"/>
</dbReference>
<dbReference type="GO" id="GO:0015344">
    <property type="term" value="F:siderophore uptake transmembrane transporter activity"/>
    <property type="evidence" value="ECO:0007669"/>
    <property type="project" value="TreeGrafter"/>
</dbReference>
<evidence type="ECO:0000256" key="6">
    <source>
        <dbReference type="ARBA" id="ARBA00023136"/>
    </source>
</evidence>
<evidence type="ECO:0000256" key="5">
    <source>
        <dbReference type="ARBA" id="ARBA00023077"/>
    </source>
</evidence>
<feature type="domain" description="TonB-dependent receptor-like beta-barrel" evidence="11">
    <location>
        <begin position="274"/>
        <end position="684"/>
    </location>
</feature>
<dbReference type="RefSeq" id="WP_184001179.1">
    <property type="nucleotide sequence ID" value="NZ_BAABIF010000004.1"/>
</dbReference>
<keyword evidence="3 8" id="KW-1134">Transmembrane beta strand</keyword>
<evidence type="ECO:0000313" key="14">
    <source>
        <dbReference type="Proteomes" id="UP000554342"/>
    </source>
</evidence>
<proteinExistence type="inferred from homology"/>
<evidence type="ECO:0000259" key="12">
    <source>
        <dbReference type="Pfam" id="PF07715"/>
    </source>
</evidence>
<dbReference type="Pfam" id="PF00593">
    <property type="entry name" value="TonB_dep_Rec_b-barrel"/>
    <property type="match status" value="1"/>
</dbReference>
<keyword evidence="2 8" id="KW-0813">Transport</keyword>
<reference evidence="13 14" key="1">
    <citation type="submission" date="2020-08" db="EMBL/GenBank/DDBJ databases">
        <title>Genomic Encyclopedia of Type Strains, Phase IV (KMG-IV): sequencing the most valuable type-strain genomes for metagenomic binning, comparative biology and taxonomic classification.</title>
        <authorList>
            <person name="Goeker M."/>
        </authorList>
    </citation>
    <scope>NUCLEOTIDE SEQUENCE [LARGE SCALE GENOMIC DNA]</scope>
    <source>
        <strain evidence="13 14">DSM 27203</strain>
    </source>
</reference>
<organism evidence="13 14">
    <name type="scientific">Stakelama sediminis</name>
    <dbReference type="NCBI Taxonomy" id="463200"/>
    <lineage>
        <taxon>Bacteria</taxon>
        <taxon>Pseudomonadati</taxon>
        <taxon>Pseudomonadota</taxon>
        <taxon>Alphaproteobacteria</taxon>
        <taxon>Sphingomonadales</taxon>
        <taxon>Sphingomonadaceae</taxon>
        <taxon>Stakelama</taxon>
    </lineage>
</organism>
<dbReference type="PANTHER" id="PTHR30069:SF40">
    <property type="entry name" value="TONB-DEPENDENT RECEPTOR NMB0964-RELATED"/>
    <property type="match status" value="1"/>
</dbReference>
<dbReference type="PANTHER" id="PTHR30069">
    <property type="entry name" value="TONB-DEPENDENT OUTER MEMBRANE RECEPTOR"/>
    <property type="match status" value="1"/>
</dbReference>
<keyword evidence="13" id="KW-0675">Receptor</keyword>
<keyword evidence="14" id="KW-1185">Reference proteome</keyword>
<dbReference type="PROSITE" id="PS52016">
    <property type="entry name" value="TONB_DEPENDENT_REC_3"/>
    <property type="match status" value="1"/>
</dbReference>
<gene>
    <name evidence="13" type="ORF">FHR23_000311</name>
</gene>
<dbReference type="SUPFAM" id="SSF56935">
    <property type="entry name" value="Porins"/>
    <property type="match status" value="1"/>
</dbReference>
<sequence length="715" mass="77499">MRTELLKSSCAIGAALLFASAAQAQDTDSAARDDRERMESGYHTEPAEDIIVTGVLPIDRQDLLSGVAVLKGQKLTQALRPSIGETLAHTPGVSATSFGPSASRPVLRGLQGERVRVLTDGIGSIDVSNTSVDHAVVVNPLLAQRIEVLRGPQSLLYGSSAIGGVVNVIDKRIPRAVPDEPVHVDMLASYGSAANERSVAGSVDVPLGKRWVVHADGSYLKTDDLRIGGYALTPALRRQALASAMLPPEPAEDGEEPIDFAANAAVKDKLPNSANKTWTAGAGIAYITDTGNFGVSYSHYDSLYGVPIRFATEPGQEQEAPRLSLLQNRIDFRAEVDAGGGALDQIRFRYGYADYRHFELEESGEIGTAFYNQGMEGRLELVQAKHGAWNGVTGGQFFIRDFNVVGDEAFLPKNRTEQLGLFTLQQLDYGALKLEAGARFEHSTLTAVPFEEQPQFFAGTRQFDVFSASGGASYGVAQGWRIGLNLSRTERAPAAEELFANGPHAGTEAFEVGNPDFRTEKSWGLEAILRGGGQNYSLEASAYYNWFSDFIYEDLTGEYEDGLPVYQFRQADARYYGFEVQGSATLARVGSVEIVADAQGDYVHAEIVDIGPAPRIPPLRLLGGLGVNSPKIDVRGEVEWVDAQHRVSEVETPTDGYTMVNAEINLRPWGGERPLSFALSANNIFDVNARRHASYLKDYAPLAGRDLRATARLSF</sequence>
<evidence type="ECO:0000256" key="8">
    <source>
        <dbReference type="PROSITE-ProRule" id="PRU01360"/>
    </source>
</evidence>
<dbReference type="GO" id="GO:0044718">
    <property type="term" value="P:siderophore transmembrane transport"/>
    <property type="evidence" value="ECO:0007669"/>
    <property type="project" value="TreeGrafter"/>
</dbReference>
<keyword evidence="4 8" id="KW-0812">Transmembrane</keyword>
<comment type="subcellular location">
    <subcellularLocation>
        <location evidence="1 8">Cell outer membrane</location>
        <topology evidence="1 8">Multi-pass membrane protein</topology>
    </subcellularLocation>
</comment>
<keyword evidence="7 8" id="KW-0998">Cell outer membrane</keyword>
<dbReference type="EMBL" id="JACIJI010000001">
    <property type="protein sequence ID" value="MBB5717404.1"/>
    <property type="molecule type" value="Genomic_DNA"/>
</dbReference>